<dbReference type="GO" id="GO:0005737">
    <property type="term" value="C:cytoplasm"/>
    <property type="evidence" value="ECO:0007669"/>
    <property type="project" value="UniProtKB-ARBA"/>
</dbReference>
<comment type="caution">
    <text evidence="5">The sequence shown here is derived from an EMBL/GenBank/DDBJ whole genome shotgun (WGS) entry which is preliminary data.</text>
</comment>
<protein>
    <submittedName>
        <fullName evidence="5">RNA methyltransferase</fullName>
    </submittedName>
</protein>
<dbReference type="SUPFAM" id="SSF75217">
    <property type="entry name" value="alpha/beta knot"/>
    <property type="match status" value="1"/>
</dbReference>
<dbReference type="PANTHER" id="PTHR43191">
    <property type="entry name" value="RRNA METHYLTRANSFERASE 3"/>
    <property type="match status" value="1"/>
</dbReference>
<dbReference type="InterPro" id="IPR029028">
    <property type="entry name" value="Alpha/beta_knot_MTases"/>
</dbReference>
<keyword evidence="2 5" id="KW-0489">Methyltransferase</keyword>
<dbReference type="Proteomes" id="UP000824099">
    <property type="component" value="Unassembled WGS sequence"/>
</dbReference>
<keyword evidence="3" id="KW-0808">Transferase</keyword>
<evidence type="ECO:0000313" key="6">
    <source>
        <dbReference type="Proteomes" id="UP000824099"/>
    </source>
</evidence>
<evidence type="ECO:0000256" key="2">
    <source>
        <dbReference type="ARBA" id="ARBA00022603"/>
    </source>
</evidence>
<dbReference type="SMART" id="SM00967">
    <property type="entry name" value="SpoU_sub_bind"/>
    <property type="match status" value="1"/>
</dbReference>
<dbReference type="GO" id="GO:0008173">
    <property type="term" value="F:RNA methyltransferase activity"/>
    <property type="evidence" value="ECO:0007669"/>
    <property type="project" value="InterPro"/>
</dbReference>
<evidence type="ECO:0000256" key="3">
    <source>
        <dbReference type="ARBA" id="ARBA00022679"/>
    </source>
</evidence>
<dbReference type="Pfam" id="PF00588">
    <property type="entry name" value="SpoU_methylase"/>
    <property type="match status" value="1"/>
</dbReference>
<name>A0A9D1MRJ4_9FIRM</name>
<dbReference type="GO" id="GO:0003723">
    <property type="term" value="F:RNA binding"/>
    <property type="evidence" value="ECO:0007669"/>
    <property type="project" value="InterPro"/>
</dbReference>
<dbReference type="InterPro" id="IPR053888">
    <property type="entry name" value="MRM3-like_sub_bind"/>
</dbReference>
<dbReference type="InterPro" id="IPR013123">
    <property type="entry name" value="SpoU_subst-bd"/>
</dbReference>
<dbReference type="SUPFAM" id="SSF55315">
    <property type="entry name" value="L30e-like"/>
    <property type="match status" value="1"/>
</dbReference>
<reference evidence="5" key="2">
    <citation type="journal article" date="2021" name="PeerJ">
        <title>Extensive microbial diversity within the chicken gut microbiome revealed by metagenomics and culture.</title>
        <authorList>
            <person name="Gilroy R."/>
            <person name="Ravi A."/>
            <person name="Getino M."/>
            <person name="Pursley I."/>
            <person name="Horton D.L."/>
            <person name="Alikhan N.F."/>
            <person name="Baker D."/>
            <person name="Gharbi K."/>
            <person name="Hall N."/>
            <person name="Watson M."/>
            <person name="Adriaenssens E.M."/>
            <person name="Foster-Nyarko E."/>
            <person name="Jarju S."/>
            <person name="Secka A."/>
            <person name="Antonio M."/>
            <person name="Oren A."/>
            <person name="Chaudhuri R.R."/>
            <person name="La Ragione R."/>
            <person name="Hildebrand F."/>
            <person name="Pallen M.J."/>
        </authorList>
    </citation>
    <scope>NUCLEOTIDE SEQUENCE</scope>
    <source>
        <strain evidence="5">CHK160-1198</strain>
    </source>
</reference>
<gene>
    <name evidence="5" type="ORF">IAB06_07640</name>
</gene>
<evidence type="ECO:0000256" key="1">
    <source>
        <dbReference type="ARBA" id="ARBA00007228"/>
    </source>
</evidence>
<reference evidence="5" key="1">
    <citation type="submission" date="2020-10" db="EMBL/GenBank/DDBJ databases">
        <authorList>
            <person name="Gilroy R."/>
        </authorList>
    </citation>
    <scope>NUCLEOTIDE SEQUENCE</scope>
    <source>
        <strain evidence="5">CHK160-1198</strain>
    </source>
</reference>
<dbReference type="InterPro" id="IPR051259">
    <property type="entry name" value="rRNA_Methyltransferase"/>
</dbReference>
<dbReference type="Gene3D" id="3.40.1280.10">
    <property type="match status" value="1"/>
</dbReference>
<dbReference type="EMBL" id="DVNI01000131">
    <property type="protein sequence ID" value="HIU64887.1"/>
    <property type="molecule type" value="Genomic_DNA"/>
</dbReference>
<accession>A0A9D1MRJ4</accession>
<feature type="domain" description="RNA 2-O ribose methyltransferase substrate binding" evidence="4">
    <location>
        <begin position="32"/>
        <end position="105"/>
    </location>
</feature>
<proteinExistence type="inferred from homology"/>
<dbReference type="Pfam" id="PF22435">
    <property type="entry name" value="MRM3-like_sub_bind"/>
    <property type="match status" value="1"/>
</dbReference>
<dbReference type="AlphaFoldDB" id="A0A9D1MRJ4"/>
<dbReference type="Gene3D" id="3.30.1330.30">
    <property type="match status" value="1"/>
</dbReference>
<sequence>MRKVITATANQVIKETERLKQKKYRISNKLFIVEGLRAVHEISEEWPIMRVFVDKNAGAAIDALADEIAVRGVEIIEVTSSILQKISDTEHAQGILAVVKMPETILEQLDTGEQTNFLVLDGIKDPGNLGTLVRTADAAGIEAVILLDGCVDLFSPKVVRSTMGSLFHIPIVNGVTQEKFIAWTKEHGITILCSSLHEESQNIFQMTWPLGSQAIVIGSEADGVSEELVNAAQVKFMIPMRGQAESLNAGVAAGIILFEHMRRTLEGLS</sequence>
<comment type="similarity">
    <text evidence="1">Belongs to the class IV-like SAM-binding methyltransferase superfamily. RNA methyltransferase TrmH family.</text>
</comment>
<evidence type="ECO:0000313" key="5">
    <source>
        <dbReference type="EMBL" id="HIU64887.1"/>
    </source>
</evidence>
<dbReference type="CDD" id="cd18095">
    <property type="entry name" value="SpoU-like_rRNA-MTase"/>
    <property type="match status" value="1"/>
</dbReference>
<evidence type="ECO:0000259" key="4">
    <source>
        <dbReference type="SMART" id="SM00967"/>
    </source>
</evidence>
<dbReference type="PANTHER" id="PTHR43191:SF2">
    <property type="entry name" value="RRNA METHYLTRANSFERASE 3, MITOCHONDRIAL"/>
    <property type="match status" value="1"/>
</dbReference>
<dbReference type="GO" id="GO:0032259">
    <property type="term" value="P:methylation"/>
    <property type="evidence" value="ECO:0007669"/>
    <property type="project" value="UniProtKB-KW"/>
</dbReference>
<dbReference type="InterPro" id="IPR001537">
    <property type="entry name" value="SpoU_MeTrfase"/>
</dbReference>
<dbReference type="GO" id="GO:0006396">
    <property type="term" value="P:RNA processing"/>
    <property type="evidence" value="ECO:0007669"/>
    <property type="project" value="InterPro"/>
</dbReference>
<dbReference type="InterPro" id="IPR029026">
    <property type="entry name" value="tRNA_m1G_MTases_N"/>
</dbReference>
<dbReference type="InterPro" id="IPR029064">
    <property type="entry name" value="Ribosomal_eL30-like_sf"/>
</dbReference>
<organism evidence="5 6">
    <name type="scientific">Candidatus Avacidaminococcus intestinavium</name>
    <dbReference type="NCBI Taxonomy" id="2840684"/>
    <lineage>
        <taxon>Bacteria</taxon>
        <taxon>Bacillati</taxon>
        <taxon>Bacillota</taxon>
        <taxon>Negativicutes</taxon>
        <taxon>Acidaminococcales</taxon>
        <taxon>Acidaminococcaceae</taxon>
        <taxon>Acidaminococcaceae incertae sedis</taxon>
        <taxon>Candidatus Avacidaminococcus</taxon>
    </lineage>
</organism>